<evidence type="ECO:0000313" key="3">
    <source>
        <dbReference type="Proteomes" id="UP000011131"/>
    </source>
</evidence>
<name>L7UIN9_MYXSD</name>
<organism evidence="2 3">
    <name type="scientific">Myxococcus stipitatus (strain DSM 14675 / JCM 12634 / Mx s8)</name>
    <dbReference type="NCBI Taxonomy" id="1278073"/>
    <lineage>
        <taxon>Bacteria</taxon>
        <taxon>Pseudomonadati</taxon>
        <taxon>Myxococcota</taxon>
        <taxon>Myxococcia</taxon>
        <taxon>Myxococcales</taxon>
        <taxon>Cystobacterineae</taxon>
        <taxon>Myxococcaceae</taxon>
        <taxon>Myxococcus</taxon>
    </lineage>
</organism>
<evidence type="ECO:0000313" key="2">
    <source>
        <dbReference type="EMBL" id="AGC47878.1"/>
    </source>
</evidence>
<gene>
    <name evidence="2" type="ordered locus">MYSTI_06605</name>
</gene>
<dbReference type="Pfam" id="PF13665">
    <property type="entry name" value="Tox-PAAR-like"/>
    <property type="match status" value="1"/>
</dbReference>
<reference evidence="2 3" key="1">
    <citation type="journal article" date="2013" name="Genome Announc.">
        <title>Complete genome sequence of Myxococcus stipitatus strain DSM 14675, a fruiting myxobacterium.</title>
        <authorList>
            <person name="Huntley S."/>
            <person name="Kneip S."/>
            <person name="Treuner-Lange A."/>
            <person name="Sogaard-Andersen L."/>
        </authorList>
    </citation>
    <scope>NUCLEOTIDE SEQUENCE [LARGE SCALE GENOMIC DNA]</scope>
    <source>
        <strain evidence="3">DSM 14675 / JCM 12634 / Mx s8</strain>
    </source>
</reference>
<feature type="region of interest" description="Disordered" evidence="1">
    <location>
        <begin position="118"/>
        <end position="161"/>
    </location>
</feature>
<dbReference type="RefSeq" id="WP_015352132.1">
    <property type="nucleotide sequence ID" value="NC_020126.1"/>
</dbReference>
<dbReference type="HOGENOM" id="CLU_942785_0_0_7"/>
<keyword evidence="3" id="KW-1185">Reference proteome</keyword>
<dbReference type="KEGG" id="msd:MYSTI_06605"/>
<proteinExistence type="predicted"/>
<evidence type="ECO:0000256" key="1">
    <source>
        <dbReference type="SAM" id="MobiDB-lite"/>
    </source>
</evidence>
<dbReference type="EMBL" id="CP004025">
    <property type="protein sequence ID" value="AGC47878.1"/>
    <property type="molecule type" value="Genomic_DNA"/>
</dbReference>
<dbReference type="STRING" id="1278073.MYSTI_06605"/>
<dbReference type="OrthoDB" id="9429719at2"/>
<dbReference type="AlphaFoldDB" id="L7UIN9"/>
<dbReference type="CDD" id="cd14740">
    <property type="entry name" value="PAAR_4"/>
    <property type="match status" value="1"/>
</dbReference>
<dbReference type="Proteomes" id="UP000011131">
    <property type="component" value="Chromosome"/>
</dbReference>
<sequence>MGTVSINSPRTPVTTGSNGIATAAVPNVCKMPGPPAPFVPTPLPNIGRSNLSPKKFSTSVIIEGKPVAIQGATFGSTGDIASKATGGGLVSANTHGPTAFVAPGSMNVKIEGKSVHLLGDATTNNNGSPPNASTPAELQESETPPNRKKIDCEKGPPSGPLSKCEKEELCAKCAHLNQKAEAGELKKPDRDTYKKNRDLGDAAAKSLAGKAQRNPDLGKGMLEFHAMSEDCKQEHVKNGFKGTSADHVHDIGLDGHPTVSSNLKWMGSRVNSWMGSIMGQYNPEVHKGVAPNCCG</sequence>
<accession>L7UIN9</accession>
<protein>
    <submittedName>
        <fullName evidence="2">Uncharacterized protein</fullName>
    </submittedName>
</protein>
<dbReference type="Gene3D" id="2.60.200.60">
    <property type="match status" value="1"/>
</dbReference>
<feature type="compositionally biased region" description="Polar residues" evidence="1">
    <location>
        <begin position="121"/>
        <end position="144"/>
    </location>
</feature>